<dbReference type="Pfam" id="PF00528">
    <property type="entry name" value="BPD_transp_1"/>
    <property type="match status" value="1"/>
</dbReference>
<proteinExistence type="inferred from homology"/>
<feature type="transmembrane region" description="Helical" evidence="6">
    <location>
        <begin position="64"/>
        <end position="87"/>
    </location>
</feature>
<dbReference type="SUPFAM" id="SSF161098">
    <property type="entry name" value="MetI-like"/>
    <property type="match status" value="1"/>
</dbReference>
<dbReference type="PANTHER" id="PTHR30177:SF33">
    <property type="entry name" value="POSSIBLE OSMOPROTECTANT (GLYCINE BETAINE_CARNITINE_CHOLINE_L-PROLINE) TRANSPORT INTEGRAL MEMBRANE PROTEIN ABC TRANSPORTER PROZ"/>
    <property type="match status" value="1"/>
</dbReference>
<protein>
    <submittedName>
        <fullName evidence="8">Carnitine transport permease protein OpuCB</fullName>
    </submittedName>
</protein>
<keyword evidence="2 6" id="KW-0813">Transport</keyword>
<evidence type="ECO:0000259" key="7">
    <source>
        <dbReference type="PROSITE" id="PS50928"/>
    </source>
</evidence>
<dbReference type="GO" id="GO:0031460">
    <property type="term" value="P:glycine betaine transport"/>
    <property type="evidence" value="ECO:0007669"/>
    <property type="project" value="TreeGrafter"/>
</dbReference>
<evidence type="ECO:0000313" key="8">
    <source>
        <dbReference type="EMBL" id="VYS78777.1"/>
    </source>
</evidence>
<keyword evidence="4 6" id="KW-1133">Transmembrane helix</keyword>
<dbReference type="AlphaFoldDB" id="A0A6N2RD41"/>
<organism evidence="8">
    <name type="scientific">Schaalia odontolytica</name>
    <dbReference type="NCBI Taxonomy" id="1660"/>
    <lineage>
        <taxon>Bacteria</taxon>
        <taxon>Bacillati</taxon>
        <taxon>Actinomycetota</taxon>
        <taxon>Actinomycetes</taxon>
        <taxon>Actinomycetales</taxon>
        <taxon>Actinomycetaceae</taxon>
        <taxon>Schaalia</taxon>
    </lineage>
</organism>
<feature type="transmembrane region" description="Helical" evidence="6">
    <location>
        <begin position="144"/>
        <end position="167"/>
    </location>
</feature>
<comment type="similarity">
    <text evidence="6">Belongs to the binding-protein-dependent transport system permease family.</text>
</comment>
<feature type="domain" description="ABC transmembrane type-1" evidence="7">
    <location>
        <begin position="27"/>
        <end position="205"/>
    </location>
</feature>
<feature type="transmembrane region" description="Helical" evidence="6">
    <location>
        <begin position="187"/>
        <end position="208"/>
    </location>
</feature>
<gene>
    <name evidence="8" type="primary">opuCB</name>
    <name evidence="8" type="ORF">AOLFYP35_00302</name>
</gene>
<dbReference type="GO" id="GO:0005886">
    <property type="term" value="C:plasma membrane"/>
    <property type="evidence" value="ECO:0007669"/>
    <property type="project" value="UniProtKB-SubCell"/>
</dbReference>
<name>A0A6N2RD41_9ACTO</name>
<dbReference type="InterPro" id="IPR051204">
    <property type="entry name" value="ABC_transp_perm/SBD"/>
</dbReference>
<dbReference type="InterPro" id="IPR035906">
    <property type="entry name" value="MetI-like_sf"/>
</dbReference>
<evidence type="ECO:0000256" key="5">
    <source>
        <dbReference type="ARBA" id="ARBA00023136"/>
    </source>
</evidence>
<dbReference type="EMBL" id="CACRSM010000002">
    <property type="protein sequence ID" value="VYS78777.1"/>
    <property type="molecule type" value="Genomic_DNA"/>
</dbReference>
<keyword evidence="3 6" id="KW-0812">Transmembrane</keyword>
<dbReference type="GO" id="GO:0055085">
    <property type="term" value="P:transmembrane transport"/>
    <property type="evidence" value="ECO:0007669"/>
    <property type="project" value="InterPro"/>
</dbReference>
<dbReference type="InterPro" id="IPR000515">
    <property type="entry name" value="MetI-like"/>
</dbReference>
<evidence type="ECO:0000256" key="4">
    <source>
        <dbReference type="ARBA" id="ARBA00022989"/>
    </source>
</evidence>
<accession>A0A6N2RD41</accession>
<evidence type="ECO:0000256" key="1">
    <source>
        <dbReference type="ARBA" id="ARBA00004141"/>
    </source>
</evidence>
<dbReference type="Gene3D" id="1.10.3720.10">
    <property type="entry name" value="MetI-like"/>
    <property type="match status" value="1"/>
</dbReference>
<keyword evidence="5 6" id="KW-0472">Membrane</keyword>
<reference evidence="8" key="1">
    <citation type="submission" date="2019-11" db="EMBL/GenBank/DDBJ databases">
        <authorList>
            <person name="Feng L."/>
        </authorList>
    </citation>
    <scope>NUCLEOTIDE SEQUENCE</scope>
    <source>
        <strain evidence="8">AodontolyticusLFYP35</strain>
    </source>
</reference>
<dbReference type="PANTHER" id="PTHR30177">
    <property type="entry name" value="GLYCINE BETAINE/L-PROLINE TRANSPORT SYSTEM PERMEASE PROTEIN PROW"/>
    <property type="match status" value="1"/>
</dbReference>
<sequence length="223" mass="23171">MNLLFEAFQWLADGHNWLGPSGILERVGQHIVFVAAVVSVSTLIALPIGLYIGHTGRWKNLVMIGTGAARAVPTLGLLTLVGLWLGIGWQAPLIALVALAVPPIIAGAYSGVISSQGSSDAARAIGLTEGQILTQLEILAGAPLILAGVRSAVLQVIATATLAAYTADLGLGRFLYTGLKTRDYGQMIGGAIVVVALALITDAILAGFTRLLRSRTHSDSQTL</sequence>
<dbReference type="PROSITE" id="PS50928">
    <property type="entry name" value="ABC_TM1"/>
    <property type="match status" value="1"/>
</dbReference>
<comment type="subcellular location">
    <subcellularLocation>
        <location evidence="6">Cell membrane</location>
        <topology evidence="6">Multi-pass membrane protein</topology>
    </subcellularLocation>
    <subcellularLocation>
        <location evidence="1">Membrane</location>
        <topology evidence="1">Multi-pass membrane protein</topology>
    </subcellularLocation>
</comment>
<feature type="transmembrane region" description="Helical" evidence="6">
    <location>
        <begin position="93"/>
        <end position="113"/>
    </location>
</feature>
<evidence type="ECO:0000256" key="2">
    <source>
        <dbReference type="ARBA" id="ARBA00022448"/>
    </source>
</evidence>
<feature type="transmembrane region" description="Helical" evidence="6">
    <location>
        <begin position="31"/>
        <end position="52"/>
    </location>
</feature>
<evidence type="ECO:0000256" key="6">
    <source>
        <dbReference type="RuleBase" id="RU363032"/>
    </source>
</evidence>
<evidence type="ECO:0000256" key="3">
    <source>
        <dbReference type="ARBA" id="ARBA00022692"/>
    </source>
</evidence>